<name>A0A9E6PGZ9_9PSED</name>
<gene>
    <name evidence="1" type="ORF">HU752_020095</name>
</gene>
<keyword evidence="2" id="KW-1185">Reference proteome</keyword>
<dbReference type="Proteomes" id="UP000634530">
    <property type="component" value="Chromosome"/>
</dbReference>
<organism evidence="1 2">
    <name type="scientific">Pseudomonas vanderleydeniana</name>
    <dbReference type="NCBI Taxonomy" id="2745495"/>
    <lineage>
        <taxon>Bacteria</taxon>
        <taxon>Pseudomonadati</taxon>
        <taxon>Pseudomonadota</taxon>
        <taxon>Gammaproteobacteria</taxon>
        <taxon>Pseudomonadales</taxon>
        <taxon>Pseudomonadaceae</taxon>
        <taxon>Pseudomonas</taxon>
    </lineage>
</organism>
<protein>
    <submittedName>
        <fullName evidence="1">Uncharacterized protein</fullName>
    </submittedName>
</protein>
<dbReference type="RefSeq" id="WP_186689311.1">
    <property type="nucleotide sequence ID" value="NZ_CP077093.1"/>
</dbReference>
<reference evidence="1 2" key="1">
    <citation type="journal article" date="2020" name="Microorganisms">
        <title>Reliable Identification of Environmental Pseudomonas Isolates Using the rpoD Gene.</title>
        <authorList>
            <consortium name="The Broad Institute Genome Sequencing Platform"/>
            <person name="Girard L."/>
            <person name="Lood C."/>
            <person name="Rokni-Zadeh H."/>
            <person name="van Noort V."/>
            <person name="Lavigne R."/>
            <person name="De Mot R."/>
        </authorList>
    </citation>
    <scope>NUCLEOTIDE SEQUENCE [LARGE SCALE GENOMIC DNA]</scope>
    <source>
        <strain evidence="1 2">RW8P3</strain>
    </source>
</reference>
<accession>A0A9E6PGZ9</accession>
<evidence type="ECO:0000313" key="2">
    <source>
        <dbReference type="Proteomes" id="UP000634530"/>
    </source>
</evidence>
<reference evidence="1 2" key="2">
    <citation type="journal article" date="2021" name="Microorganisms">
        <title>The Ever-Expanding Pseudomonas Genus: Description of 43 New Species and Partition of the Pseudomonas putida Group.</title>
        <authorList>
            <person name="Girard L."/>
            <person name="Lood C."/>
            <person name="Hofte M."/>
            <person name="Vandamme P."/>
            <person name="Rokni-Zadeh H."/>
            <person name="van Noort V."/>
            <person name="Lavigne R."/>
            <person name="De Mot R."/>
        </authorList>
    </citation>
    <scope>NUCLEOTIDE SEQUENCE [LARGE SCALE GENOMIC DNA]</scope>
    <source>
        <strain evidence="1 2">RW8P3</strain>
    </source>
</reference>
<proteinExistence type="predicted"/>
<sequence length="136" mass="15254">MKTQTTMYQALLAAQFCDAHASLILRVLNISQDLPLPFEPGRLLMTDGVQALQDLGMLDGLPYLIRHLLCDWGNLDLAEWAINQQALQNGEGLSSVYYSGANDEVCLFIRTAPSRTHTVMLLADEFDCMQDLHNRK</sequence>
<dbReference type="EMBL" id="CP077093">
    <property type="protein sequence ID" value="QXI26252.1"/>
    <property type="molecule type" value="Genomic_DNA"/>
</dbReference>
<evidence type="ECO:0000313" key="1">
    <source>
        <dbReference type="EMBL" id="QXI26252.1"/>
    </source>
</evidence>
<dbReference type="AlphaFoldDB" id="A0A9E6PGZ9"/>
<dbReference type="KEGG" id="pvw:HU752_020095"/>